<dbReference type="GO" id="GO:0050660">
    <property type="term" value="F:flavin adenine dinucleotide binding"/>
    <property type="evidence" value="ECO:0007669"/>
    <property type="project" value="TreeGrafter"/>
</dbReference>
<keyword evidence="5" id="KW-0413">Isomerase</keyword>
<evidence type="ECO:0000256" key="1">
    <source>
        <dbReference type="ARBA" id="ARBA00001974"/>
    </source>
</evidence>
<dbReference type="GO" id="GO:0008767">
    <property type="term" value="F:UDP-galactopyranose mutase activity"/>
    <property type="evidence" value="ECO:0007669"/>
    <property type="project" value="InterPro"/>
</dbReference>
<dbReference type="GeneID" id="90990180"/>
<dbReference type="OrthoDB" id="9769600at2"/>
<dbReference type="Proteomes" id="UP000010998">
    <property type="component" value="Chromosome"/>
</dbReference>
<keyword evidence="3" id="KW-0285">Flavoprotein</keyword>
<dbReference type="RefSeq" id="WP_015316574.1">
    <property type="nucleotide sequence ID" value="NC_019973.1"/>
</dbReference>
<accession>L0KJF7</accession>
<dbReference type="FunFam" id="3.40.50.720:FF:000397">
    <property type="entry name" value="UDP-galactopyranose mutase"/>
    <property type="match status" value="1"/>
</dbReference>
<evidence type="ECO:0000256" key="3">
    <source>
        <dbReference type="ARBA" id="ARBA00022630"/>
    </source>
</evidence>
<evidence type="ECO:0000313" key="7">
    <source>
        <dbReference type="EMBL" id="AGB45151.1"/>
    </source>
</evidence>
<feature type="domain" description="UDP-galactopyranose mutase C-terminal" evidence="6">
    <location>
        <begin position="147"/>
        <end position="343"/>
    </location>
</feature>
<dbReference type="PANTHER" id="PTHR21197">
    <property type="entry name" value="UDP-GALACTOPYRANOSE MUTASE"/>
    <property type="match status" value="1"/>
</dbReference>
<proteinExistence type="inferred from homology"/>
<dbReference type="KEGG" id="mam:Mesau_02747"/>
<dbReference type="GO" id="GO:0005829">
    <property type="term" value="C:cytosol"/>
    <property type="evidence" value="ECO:0007669"/>
    <property type="project" value="TreeGrafter"/>
</dbReference>
<evidence type="ECO:0000256" key="4">
    <source>
        <dbReference type="ARBA" id="ARBA00022827"/>
    </source>
</evidence>
<evidence type="ECO:0000256" key="2">
    <source>
        <dbReference type="ARBA" id="ARBA00009321"/>
    </source>
</evidence>
<dbReference type="SUPFAM" id="SSF54373">
    <property type="entry name" value="FAD-linked reductases, C-terminal domain"/>
    <property type="match status" value="1"/>
</dbReference>
<dbReference type="SUPFAM" id="SSF51971">
    <property type="entry name" value="Nucleotide-binding domain"/>
    <property type="match status" value="1"/>
</dbReference>
<dbReference type="Pfam" id="PF03275">
    <property type="entry name" value="GLF"/>
    <property type="match status" value="1"/>
</dbReference>
<keyword evidence="8" id="KW-1185">Reference proteome</keyword>
<dbReference type="Gene3D" id="3.40.50.720">
    <property type="entry name" value="NAD(P)-binding Rossmann-like Domain"/>
    <property type="match status" value="3"/>
</dbReference>
<dbReference type="InterPro" id="IPR004379">
    <property type="entry name" value="UDP-GALP_mutase"/>
</dbReference>
<gene>
    <name evidence="7" type="ordered locus">Mesau_02747</name>
</gene>
<dbReference type="HOGENOM" id="CLU_042118_0_0_5"/>
<evidence type="ECO:0000259" key="6">
    <source>
        <dbReference type="Pfam" id="PF03275"/>
    </source>
</evidence>
<dbReference type="STRING" id="754035.Mesau_02747"/>
<dbReference type="Pfam" id="PF13450">
    <property type="entry name" value="NAD_binding_8"/>
    <property type="match status" value="1"/>
</dbReference>
<sequence length="386" mass="45177">MFDWLVVGAGFAGSVLAERLASQRGDRVLVVDRRPHVGGNAYDCYDEAGLLIHKYGPHIFHTNSEQVFDHLSQFTEWRPYEHRVLAEVDKKLVPVPINLETINTLYGLDLTPEQLEEWFAARAEPVKEIRSSEDVVVSRVGRELYEKFFRGYTRKQWGVDPSELDKSVTARVPTRTNRDDRYFTDKLQYMPAAGYTRMFERMLHHPNIQVMLKTDYSQMREEFAYKRLIFTGPVDEYFGYCYGRLPYRSLRFEHKTLQKEWHQPVAVVNYPMEHDYTRVTEYKHLTGQQHPWTSLTFEYPTADGDPYYPVPTAENADRYRRYEALARTTEDVWFVGRLATYRYYNMDQVVGQALATYRRIEASVPSDNRAPLETAVSKMSGILQAI</sequence>
<comment type="similarity">
    <text evidence="2">Belongs to the UDP-galactopyranose/dTDP-fucopyranose mutase family.</text>
</comment>
<comment type="cofactor">
    <cofactor evidence="1">
        <name>FAD</name>
        <dbReference type="ChEBI" id="CHEBI:57692"/>
    </cofactor>
</comment>
<keyword evidence="4" id="KW-0274">FAD</keyword>
<protein>
    <submittedName>
        <fullName evidence="7">UDP-galactopyranose mutase</fullName>
    </submittedName>
</protein>
<dbReference type="AlphaFoldDB" id="L0KJF7"/>
<organism evidence="7 8">
    <name type="scientific">Mesorhizobium australicum (strain HAMBI 3006 / LMG 24608 / WSM2073)</name>
    <dbReference type="NCBI Taxonomy" id="754035"/>
    <lineage>
        <taxon>Bacteria</taxon>
        <taxon>Pseudomonadati</taxon>
        <taxon>Pseudomonadota</taxon>
        <taxon>Alphaproteobacteria</taxon>
        <taxon>Hyphomicrobiales</taxon>
        <taxon>Phyllobacteriaceae</taxon>
        <taxon>Mesorhizobium</taxon>
    </lineage>
</organism>
<evidence type="ECO:0000256" key="5">
    <source>
        <dbReference type="ARBA" id="ARBA00023235"/>
    </source>
</evidence>
<dbReference type="InterPro" id="IPR015899">
    <property type="entry name" value="UDP-GalPyranose_mutase_C"/>
</dbReference>
<dbReference type="eggNOG" id="COG0562">
    <property type="taxonomic scope" value="Bacteria"/>
</dbReference>
<dbReference type="PANTHER" id="PTHR21197:SF0">
    <property type="entry name" value="UDP-GALACTOPYRANOSE MUTASE"/>
    <property type="match status" value="1"/>
</dbReference>
<dbReference type="NCBIfam" id="TIGR00031">
    <property type="entry name" value="UDP-GALP_mutase"/>
    <property type="match status" value="1"/>
</dbReference>
<dbReference type="EMBL" id="CP003358">
    <property type="protein sequence ID" value="AGB45151.1"/>
    <property type="molecule type" value="Genomic_DNA"/>
</dbReference>
<evidence type="ECO:0000313" key="8">
    <source>
        <dbReference type="Proteomes" id="UP000010998"/>
    </source>
</evidence>
<name>L0KJF7_MESAW</name>
<reference evidence="8" key="1">
    <citation type="submission" date="2012-02" db="EMBL/GenBank/DDBJ databases">
        <title>Complete sequence of Mesorhizobium australicum WSM2073.</title>
        <authorList>
            <person name="Lucas S."/>
            <person name="Han J."/>
            <person name="Lapidus A."/>
            <person name="Cheng J.-F."/>
            <person name="Goodwin L."/>
            <person name="Pitluck S."/>
            <person name="Peters L."/>
            <person name="Gu W."/>
            <person name="Detter J.C."/>
            <person name="Han C."/>
            <person name="Tapia R."/>
            <person name="Land M."/>
            <person name="Hauser L."/>
            <person name="Kyrpides N."/>
            <person name="Ivanova N."/>
            <person name="Pagani I."/>
            <person name="Reeve W.G."/>
            <person name="Howieson J.G."/>
            <person name="Tiwari R.P."/>
            <person name="O'Hara G.W."/>
            <person name="Atkins C.A."/>
            <person name="Ronson C.W."/>
            <person name="Nandasena K.G."/>
            <person name="Woyke T."/>
        </authorList>
    </citation>
    <scope>NUCLEOTIDE SEQUENCE [LARGE SCALE GENOMIC DNA]</scope>
    <source>
        <strain evidence="8">LMG 24608 / HAMBI 3006 / WSM2073</strain>
    </source>
</reference>